<evidence type="ECO:0000259" key="8">
    <source>
        <dbReference type="PROSITE" id="PS50113"/>
    </source>
</evidence>
<feature type="domain" description="PAS" evidence="7">
    <location>
        <begin position="169"/>
        <end position="218"/>
    </location>
</feature>
<comment type="caution">
    <text evidence="9">The sequence shown here is derived from an EMBL/GenBank/DDBJ whole genome shotgun (WGS) entry which is preliminary data.</text>
</comment>
<dbReference type="Pfam" id="PF13426">
    <property type="entry name" value="PAS_9"/>
    <property type="match status" value="2"/>
</dbReference>
<dbReference type="InterPro" id="IPR001610">
    <property type="entry name" value="PAC"/>
</dbReference>
<dbReference type="GO" id="GO:0005634">
    <property type="term" value="C:nucleus"/>
    <property type="evidence" value="ECO:0007669"/>
    <property type="project" value="TreeGrafter"/>
</dbReference>
<evidence type="ECO:0000256" key="1">
    <source>
        <dbReference type="ARBA" id="ARBA00022543"/>
    </source>
</evidence>
<reference evidence="9 10" key="1">
    <citation type="journal article" date="2015" name="Genome Biol. Evol.">
        <title>Comparative Genomics of a Bacterivorous Green Alga Reveals Evolutionary Causalities and Consequences of Phago-Mixotrophic Mode of Nutrition.</title>
        <authorList>
            <person name="Burns J.A."/>
            <person name="Paasch A."/>
            <person name="Narechania A."/>
            <person name="Kim E."/>
        </authorList>
    </citation>
    <scope>NUCLEOTIDE SEQUENCE [LARGE SCALE GENOMIC DNA]</scope>
    <source>
        <strain evidence="9 10">PLY_AMNH</strain>
    </source>
</reference>
<dbReference type="EMBL" id="LGRX02006987">
    <property type="protein sequence ID" value="KAK3275830.1"/>
    <property type="molecule type" value="Genomic_DNA"/>
</dbReference>
<dbReference type="CDD" id="cd00130">
    <property type="entry name" value="PAS"/>
    <property type="match status" value="2"/>
</dbReference>
<keyword evidence="1" id="KW-0600">Photoreceptor protein</keyword>
<proteinExistence type="predicted"/>
<dbReference type="PANTHER" id="PTHR47429:SF8">
    <property type="entry name" value="PHOTOTROPIN-1-LIKE"/>
    <property type="match status" value="1"/>
</dbReference>
<keyword evidence="1" id="KW-0675">Receptor</keyword>
<evidence type="ECO:0008006" key="11">
    <source>
        <dbReference type="Google" id="ProtNLM"/>
    </source>
</evidence>
<evidence type="ECO:0000256" key="3">
    <source>
        <dbReference type="ARBA" id="ARBA00022630"/>
    </source>
</evidence>
<evidence type="ECO:0000256" key="5">
    <source>
        <dbReference type="ARBA" id="ARBA00022991"/>
    </source>
</evidence>
<dbReference type="PROSITE" id="PS50113">
    <property type="entry name" value="PAC"/>
    <property type="match status" value="1"/>
</dbReference>
<dbReference type="SMART" id="SM00091">
    <property type="entry name" value="PAS"/>
    <property type="match status" value="2"/>
</dbReference>
<protein>
    <recommendedName>
        <fullName evidence="11">LOV domain-containing protein</fullName>
    </recommendedName>
</protein>
<evidence type="ECO:0000313" key="9">
    <source>
        <dbReference type="EMBL" id="KAK3275830.1"/>
    </source>
</evidence>
<dbReference type="PANTHER" id="PTHR47429">
    <property type="entry name" value="PROTEIN TWIN LOV 1"/>
    <property type="match status" value="1"/>
</dbReference>
<dbReference type="SUPFAM" id="SSF55785">
    <property type="entry name" value="PYP-like sensor domain (PAS domain)"/>
    <property type="match status" value="2"/>
</dbReference>
<dbReference type="InterPro" id="IPR000014">
    <property type="entry name" value="PAS"/>
</dbReference>
<dbReference type="Gene3D" id="3.30.450.20">
    <property type="entry name" value="PAS domain"/>
    <property type="match status" value="2"/>
</dbReference>
<dbReference type="GO" id="GO:0009637">
    <property type="term" value="P:response to blue light"/>
    <property type="evidence" value="ECO:0007669"/>
    <property type="project" value="UniProtKB-ARBA"/>
</dbReference>
<evidence type="ECO:0000313" key="10">
    <source>
        <dbReference type="Proteomes" id="UP001190700"/>
    </source>
</evidence>
<organism evidence="9 10">
    <name type="scientific">Cymbomonas tetramitiformis</name>
    <dbReference type="NCBI Taxonomy" id="36881"/>
    <lineage>
        <taxon>Eukaryota</taxon>
        <taxon>Viridiplantae</taxon>
        <taxon>Chlorophyta</taxon>
        <taxon>Pyramimonadophyceae</taxon>
        <taxon>Pyramimonadales</taxon>
        <taxon>Pyramimonadaceae</taxon>
        <taxon>Cymbomonas</taxon>
    </lineage>
</organism>
<dbReference type="InterPro" id="IPR035965">
    <property type="entry name" value="PAS-like_dom_sf"/>
</dbReference>
<keyword evidence="10" id="KW-1185">Reference proteome</keyword>
<evidence type="ECO:0000256" key="2">
    <source>
        <dbReference type="ARBA" id="ARBA00022606"/>
    </source>
</evidence>
<gene>
    <name evidence="9" type="ORF">CYMTET_16058</name>
</gene>
<dbReference type="NCBIfam" id="TIGR00229">
    <property type="entry name" value="sensory_box"/>
    <property type="match status" value="2"/>
</dbReference>
<sequence length="325" mass="35689">MRRTKPKRTEGGSLAKGGRPAQLAVPDVDFATALGQVVGNKISFCLSDLDKPDCPIIFVSPEFCQMTGYPEEEVVGKNCRFLQGEDTDPATIQKLRDAIKERQECQVNIVNYKKDGTKFVNMLRILPILTNEQSYYMGIQLERGADSFLPLSPALPTKPEVEFPGLVVGVDRLQNALSQLCSNYVISDAKHPDNPIVFASPGFYSMTGYGEPEVVGKNCRFLQGFNTNPATVDKIRKAIKTGTGVAAQILNYKKDGTPFWNLLVITNVRGHGGEVQYQVGVQMDVTENELSLDESRSGCQTPVLSDVANIHNLVSLMTLDEEPLA</sequence>
<feature type="domain" description="PAC" evidence="8">
    <location>
        <begin position="243"/>
        <end position="297"/>
    </location>
</feature>
<evidence type="ECO:0000259" key="7">
    <source>
        <dbReference type="PROSITE" id="PS50112"/>
    </source>
</evidence>
<feature type="region of interest" description="Disordered" evidence="6">
    <location>
        <begin position="1"/>
        <end position="20"/>
    </location>
</feature>
<keyword evidence="2" id="KW-0716">Sensory transduction</keyword>
<dbReference type="AlphaFoldDB" id="A0AAE0GCR3"/>
<dbReference type="InterPro" id="IPR000700">
    <property type="entry name" value="PAS-assoc_C"/>
</dbReference>
<evidence type="ECO:0000256" key="4">
    <source>
        <dbReference type="ARBA" id="ARBA00022643"/>
    </source>
</evidence>
<dbReference type="Proteomes" id="UP001190700">
    <property type="component" value="Unassembled WGS sequence"/>
</dbReference>
<keyword evidence="4" id="KW-0288">FMN</keyword>
<dbReference type="PROSITE" id="PS50112">
    <property type="entry name" value="PAS"/>
    <property type="match status" value="2"/>
</dbReference>
<keyword evidence="5" id="KW-0157">Chromophore</keyword>
<feature type="domain" description="PAS" evidence="7">
    <location>
        <begin position="56"/>
        <end position="102"/>
    </location>
</feature>
<name>A0AAE0GCR3_9CHLO</name>
<dbReference type="GO" id="GO:0009881">
    <property type="term" value="F:photoreceptor activity"/>
    <property type="evidence" value="ECO:0007669"/>
    <property type="project" value="UniProtKB-KW"/>
</dbReference>
<dbReference type="SMART" id="SM00086">
    <property type="entry name" value="PAC"/>
    <property type="match status" value="2"/>
</dbReference>
<evidence type="ECO:0000256" key="6">
    <source>
        <dbReference type="SAM" id="MobiDB-lite"/>
    </source>
</evidence>
<accession>A0AAE0GCR3</accession>
<keyword evidence="3" id="KW-0285">Flavoprotein</keyword>